<feature type="region of interest" description="Disordered" evidence="8">
    <location>
        <begin position="112"/>
        <end position="146"/>
    </location>
</feature>
<protein>
    <recommendedName>
        <fullName evidence="3">Dihydrofolate reductase</fullName>
        <ecNumber evidence="2">1.5.1.3</ecNumber>
    </recommendedName>
</protein>
<dbReference type="EC" id="1.5.1.3" evidence="2"/>
<dbReference type="CDD" id="cd00209">
    <property type="entry name" value="DHFR"/>
    <property type="match status" value="1"/>
</dbReference>
<sequence length="281" mass="30298">MPPTTPLPVPITLIVATTPHPSPSQAGKTLLGIGLNGTLPWPRIKTDMSFFARVTARAPPTPRVPARANALIMGRKTYDSVPLKLRPLGKRVSVVISRDVGGEVRERVGRELGEKREREREAAVAKAKQSAESGQGEKRVEVEESKTDAFVSSSLEDALQTLDSAAEKGDVGSVYVIGGAEIYGASLRLGLDGAASARTGEGKKAAQRKVRIVMTDVEKLDGGLFECDTFFPVDGEELTGEGWRKVSAQEVTKWVGEEVTGEWIEEGDVKVRMAGYERVDV</sequence>
<dbReference type="SUPFAM" id="SSF53597">
    <property type="entry name" value="Dihydrofolate reductase-like"/>
    <property type="match status" value="1"/>
</dbReference>
<comment type="similarity">
    <text evidence="7">Belongs to the dihydrofolate reductase family.</text>
</comment>
<evidence type="ECO:0000313" key="10">
    <source>
        <dbReference type="EMBL" id="KAL2800118.1"/>
    </source>
</evidence>
<comment type="pathway">
    <text evidence="1">Cofactor biosynthesis; tetrahydrofolate biosynthesis; 5,6,7,8-tetrahydrofolate from 7,8-dihydrofolate: step 1/1.</text>
</comment>
<evidence type="ECO:0000259" key="9">
    <source>
        <dbReference type="PROSITE" id="PS51330"/>
    </source>
</evidence>
<dbReference type="Gene3D" id="3.40.430.10">
    <property type="entry name" value="Dihydrofolate Reductase, subunit A"/>
    <property type="match status" value="1"/>
</dbReference>
<dbReference type="PANTHER" id="PTHR48069:SF3">
    <property type="entry name" value="DIHYDROFOLATE REDUCTASE"/>
    <property type="match status" value="1"/>
</dbReference>
<evidence type="ECO:0000256" key="5">
    <source>
        <dbReference type="ARBA" id="ARBA00022857"/>
    </source>
</evidence>
<evidence type="ECO:0000256" key="7">
    <source>
        <dbReference type="RuleBase" id="RU004474"/>
    </source>
</evidence>
<evidence type="ECO:0000256" key="1">
    <source>
        <dbReference type="ARBA" id="ARBA00004903"/>
    </source>
</evidence>
<evidence type="ECO:0000313" key="11">
    <source>
        <dbReference type="Proteomes" id="UP001610563"/>
    </source>
</evidence>
<evidence type="ECO:0000256" key="3">
    <source>
        <dbReference type="ARBA" id="ARBA00018886"/>
    </source>
</evidence>
<dbReference type="PROSITE" id="PS00075">
    <property type="entry name" value="DHFR_1"/>
    <property type="match status" value="1"/>
</dbReference>
<organism evidence="10 11">
    <name type="scientific">Aspergillus keveii</name>
    <dbReference type="NCBI Taxonomy" id="714993"/>
    <lineage>
        <taxon>Eukaryota</taxon>
        <taxon>Fungi</taxon>
        <taxon>Dikarya</taxon>
        <taxon>Ascomycota</taxon>
        <taxon>Pezizomycotina</taxon>
        <taxon>Eurotiomycetes</taxon>
        <taxon>Eurotiomycetidae</taxon>
        <taxon>Eurotiales</taxon>
        <taxon>Aspergillaceae</taxon>
        <taxon>Aspergillus</taxon>
        <taxon>Aspergillus subgen. Nidulantes</taxon>
    </lineage>
</organism>
<keyword evidence="6" id="KW-0560">Oxidoreductase</keyword>
<reference evidence="10 11" key="1">
    <citation type="submission" date="2024-07" db="EMBL/GenBank/DDBJ databases">
        <title>Section-level genome sequencing and comparative genomics of Aspergillus sections Usti and Cavernicolus.</title>
        <authorList>
            <consortium name="Lawrence Berkeley National Laboratory"/>
            <person name="Nybo J.L."/>
            <person name="Vesth T.C."/>
            <person name="Theobald S."/>
            <person name="Frisvad J.C."/>
            <person name="Larsen T.O."/>
            <person name="Kjaerboelling I."/>
            <person name="Rothschild-Mancinelli K."/>
            <person name="Lyhne E.K."/>
            <person name="Kogle M.E."/>
            <person name="Barry K."/>
            <person name="Clum A."/>
            <person name="Na H."/>
            <person name="Ledsgaard L."/>
            <person name="Lin J."/>
            <person name="Lipzen A."/>
            <person name="Kuo A."/>
            <person name="Riley R."/>
            <person name="Mondo S."/>
            <person name="Labutti K."/>
            <person name="Haridas S."/>
            <person name="Pangalinan J."/>
            <person name="Salamov A.A."/>
            <person name="Simmons B.A."/>
            <person name="Magnuson J.K."/>
            <person name="Chen J."/>
            <person name="Drula E."/>
            <person name="Henrissat B."/>
            <person name="Wiebenga A."/>
            <person name="Lubbers R.J."/>
            <person name="Gomes A.C."/>
            <person name="Makela M.R."/>
            <person name="Stajich J."/>
            <person name="Grigoriev I.V."/>
            <person name="Mortensen U.H."/>
            <person name="De Vries R.P."/>
            <person name="Baker S.E."/>
            <person name="Andersen M.R."/>
        </authorList>
    </citation>
    <scope>NUCLEOTIDE SEQUENCE [LARGE SCALE GENOMIC DNA]</scope>
    <source>
        <strain evidence="10 11">CBS 209.92</strain>
    </source>
</reference>
<dbReference type="InterPro" id="IPR017925">
    <property type="entry name" value="DHFR_CS"/>
</dbReference>
<feature type="domain" description="DHFR" evidence="9">
    <location>
        <begin position="10"/>
        <end position="278"/>
    </location>
</feature>
<proteinExistence type="inferred from homology"/>
<keyword evidence="4" id="KW-0554">One-carbon metabolism</keyword>
<feature type="compositionally biased region" description="Basic and acidic residues" evidence="8">
    <location>
        <begin position="112"/>
        <end position="123"/>
    </location>
</feature>
<dbReference type="PROSITE" id="PS51330">
    <property type="entry name" value="DHFR_2"/>
    <property type="match status" value="1"/>
</dbReference>
<dbReference type="PRINTS" id="PR00070">
    <property type="entry name" value="DHFR"/>
</dbReference>
<dbReference type="Pfam" id="PF00186">
    <property type="entry name" value="DHFR_1"/>
    <property type="match status" value="1"/>
</dbReference>
<feature type="compositionally biased region" description="Basic and acidic residues" evidence="8">
    <location>
        <begin position="135"/>
        <end position="146"/>
    </location>
</feature>
<evidence type="ECO:0000256" key="6">
    <source>
        <dbReference type="ARBA" id="ARBA00023002"/>
    </source>
</evidence>
<keyword evidence="11" id="KW-1185">Reference proteome</keyword>
<evidence type="ECO:0000256" key="8">
    <source>
        <dbReference type="SAM" id="MobiDB-lite"/>
    </source>
</evidence>
<dbReference type="InterPro" id="IPR012259">
    <property type="entry name" value="DHFR"/>
</dbReference>
<dbReference type="InterPro" id="IPR001796">
    <property type="entry name" value="DHFR_dom"/>
</dbReference>
<accession>A0ABR4GM14</accession>
<evidence type="ECO:0000256" key="2">
    <source>
        <dbReference type="ARBA" id="ARBA00012856"/>
    </source>
</evidence>
<gene>
    <name evidence="10" type="ORF">BJX66DRAFT_291370</name>
</gene>
<keyword evidence="5" id="KW-0521">NADP</keyword>
<evidence type="ECO:0000256" key="4">
    <source>
        <dbReference type="ARBA" id="ARBA00022563"/>
    </source>
</evidence>
<dbReference type="Proteomes" id="UP001610563">
    <property type="component" value="Unassembled WGS sequence"/>
</dbReference>
<name>A0ABR4GM14_9EURO</name>
<comment type="caution">
    <text evidence="10">The sequence shown here is derived from an EMBL/GenBank/DDBJ whole genome shotgun (WGS) entry which is preliminary data.</text>
</comment>
<dbReference type="PANTHER" id="PTHR48069">
    <property type="entry name" value="DIHYDROFOLATE REDUCTASE"/>
    <property type="match status" value="1"/>
</dbReference>
<dbReference type="InterPro" id="IPR024072">
    <property type="entry name" value="DHFR-like_dom_sf"/>
</dbReference>
<dbReference type="EMBL" id="JBFTWV010000004">
    <property type="protein sequence ID" value="KAL2800118.1"/>
    <property type="molecule type" value="Genomic_DNA"/>
</dbReference>